<evidence type="ECO:0000313" key="2">
    <source>
        <dbReference type="Proteomes" id="UP000689195"/>
    </source>
</evidence>
<gene>
    <name evidence="1" type="ORF">PPENT_87.1.T1820012</name>
</gene>
<proteinExistence type="predicted"/>
<dbReference type="AlphaFoldDB" id="A0A8S1YQ65"/>
<accession>A0A8S1YQ65</accession>
<organism evidence="1 2">
    <name type="scientific">Paramecium pentaurelia</name>
    <dbReference type="NCBI Taxonomy" id="43138"/>
    <lineage>
        <taxon>Eukaryota</taxon>
        <taxon>Sar</taxon>
        <taxon>Alveolata</taxon>
        <taxon>Ciliophora</taxon>
        <taxon>Intramacronucleata</taxon>
        <taxon>Oligohymenophorea</taxon>
        <taxon>Peniculida</taxon>
        <taxon>Parameciidae</taxon>
        <taxon>Paramecium</taxon>
    </lineage>
</organism>
<dbReference type="Proteomes" id="UP000689195">
    <property type="component" value="Unassembled WGS sequence"/>
</dbReference>
<keyword evidence="2" id="KW-1185">Reference proteome</keyword>
<name>A0A8S1YQ65_9CILI</name>
<dbReference type="EMBL" id="CAJJDO010000182">
    <property type="protein sequence ID" value="CAD8213614.1"/>
    <property type="molecule type" value="Genomic_DNA"/>
</dbReference>
<sequence length="215" mass="25797">MVNQIEQKGTIVMRLFLKLETKVLGFQSQILWVYFIQEVWLIQLFHYQAFLTPNKDVIDYFFMEKKCSFIHLLSYRIYIYLNDNTWLILITKICLQRYIKKIQQSNSKLTCQQNNQLDQLYTVCYNQFYTEFRLNCFKCLKYEIILHDHFKDAEKSTLQSLISKIKITNVIILLMMSQKDIESLNQTFSLLKKGIQLKYSLDKGQLVNLNLQQIV</sequence>
<protein>
    <submittedName>
        <fullName evidence="1">Uncharacterized protein</fullName>
    </submittedName>
</protein>
<reference evidence="1" key="1">
    <citation type="submission" date="2021-01" db="EMBL/GenBank/DDBJ databases">
        <authorList>
            <consortium name="Genoscope - CEA"/>
            <person name="William W."/>
        </authorList>
    </citation>
    <scope>NUCLEOTIDE SEQUENCE</scope>
</reference>
<evidence type="ECO:0000313" key="1">
    <source>
        <dbReference type="EMBL" id="CAD8213614.1"/>
    </source>
</evidence>
<comment type="caution">
    <text evidence="1">The sequence shown here is derived from an EMBL/GenBank/DDBJ whole genome shotgun (WGS) entry which is preliminary data.</text>
</comment>